<evidence type="ECO:0000259" key="2">
    <source>
        <dbReference type="Pfam" id="PF01979"/>
    </source>
</evidence>
<evidence type="ECO:0000313" key="3">
    <source>
        <dbReference type="EMBL" id="KAH7051178.1"/>
    </source>
</evidence>
<dbReference type="InterPro" id="IPR050287">
    <property type="entry name" value="MTA/SAH_deaminase"/>
</dbReference>
<proteinExistence type="predicted"/>
<keyword evidence="4" id="KW-1185">Reference proteome</keyword>
<evidence type="ECO:0000256" key="1">
    <source>
        <dbReference type="ARBA" id="ARBA00022801"/>
    </source>
</evidence>
<dbReference type="InterPro" id="IPR011059">
    <property type="entry name" value="Metal-dep_hydrolase_composite"/>
</dbReference>
<dbReference type="PANTHER" id="PTHR43794">
    <property type="entry name" value="AMINOHYDROLASE SSNA-RELATED"/>
    <property type="match status" value="1"/>
</dbReference>
<reference evidence="3 4" key="1">
    <citation type="journal article" date="2021" name="Nat. Commun.">
        <title>Genetic determinants of endophytism in the Arabidopsis root mycobiome.</title>
        <authorList>
            <person name="Mesny F."/>
            <person name="Miyauchi S."/>
            <person name="Thiergart T."/>
            <person name="Pickel B."/>
            <person name="Atanasova L."/>
            <person name="Karlsson M."/>
            <person name="Huettel B."/>
            <person name="Barry K.W."/>
            <person name="Haridas S."/>
            <person name="Chen C."/>
            <person name="Bauer D."/>
            <person name="Andreopoulos W."/>
            <person name="Pangilinan J."/>
            <person name="LaButti K."/>
            <person name="Riley R."/>
            <person name="Lipzen A."/>
            <person name="Clum A."/>
            <person name="Drula E."/>
            <person name="Henrissat B."/>
            <person name="Kohler A."/>
            <person name="Grigoriev I.V."/>
            <person name="Martin F.M."/>
            <person name="Hacquard S."/>
        </authorList>
    </citation>
    <scope>NUCLEOTIDE SEQUENCE [LARGE SCALE GENOMIC DNA]</scope>
    <source>
        <strain evidence="3 4">MPI-SDFR-AT-0080</strain>
    </source>
</reference>
<organism evidence="3 4">
    <name type="scientific">Macrophomina phaseolina</name>
    <dbReference type="NCBI Taxonomy" id="35725"/>
    <lineage>
        <taxon>Eukaryota</taxon>
        <taxon>Fungi</taxon>
        <taxon>Dikarya</taxon>
        <taxon>Ascomycota</taxon>
        <taxon>Pezizomycotina</taxon>
        <taxon>Dothideomycetes</taxon>
        <taxon>Dothideomycetes incertae sedis</taxon>
        <taxon>Botryosphaeriales</taxon>
        <taxon>Botryosphaeriaceae</taxon>
        <taxon>Macrophomina</taxon>
    </lineage>
</organism>
<evidence type="ECO:0000313" key="4">
    <source>
        <dbReference type="Proteomes" id="UP000774617"/>
    </source>
</evidence>
<feature type="domain" description="Amidohydrolase-related" evidence="2">
    <location>
        <begin position="9"/>
        <end position="81"/>
    </location>
</feature>
<protein>
    <recommendedName>
        <fullName evidence="2">Amidohydrolase-related domain-containing protein</fullName>
    </recommendedName>
</protein>
<comment type="caution">
    <text evidence="3">The sequence shown here is derived from an EMBL/GenBank/DDBJ whole genome shotgun (WGS) entry which is preliminary data.</text>
</comment>
<dbReference type="PANTHER" id="PTHR43794:SF11">
    <property type="entry name" value="AMIDOHYDROLASE-RELATED DOMAIN-CONTAINING PROTEIN"/>
    <property type="match status" value="1"/>
</dbReference>
<gene>
    <name evidence="3" type="ORF">B0J12DRAFT_662291</name>
</gene>
<dbReference type="Gene3D" id="2.30.40.10">
    <property type="entry name" value="Urease, subunit C, domain 1"/>
    <property type="match status" value="1"/>
</dbReference>
<sequence>MPRRVWRRVEEAFSLGTVKGARALGLERKVGRLREGMKAGVVVWEGRSPGMVCAAQEDAVAAVVLHSSPQHIDVVIVDGVVRKREGRIVEMNVEEDAREIVGKNRVEWKDVARELLKSREALQERAKGIDHEKAKQVLIKTWNVDESRVVDEV</sequence>
<keyword evidence="1" id="KW-0378">Hydrolase</keyword>
<dbReference type="Proteomes" id="UP000774617">
    <property type="component" value="Unassembled WGS sequence"/>
</dbReference>
<dbReference type="Gene3D" id="3.20.20.140">
    <property type="entry name" value="Metal-dependent hydrolases"/>
    <property type="match status" value="1"/>
</dbReference>
<dbReference type="Pfam" id="PF01979">
    <property type="entry name" value="Amidohydro_1"/>
    <property type="match status" value="1"/>
</dbReference>
<name>A0ABQ8GBT9_9PEZI</name>
<dbReference type="InterPro" id="IPR006680">
    <property type="entry name" value="Amidohydro-rel"/>
</dbReference>
<dbReference type="SUPFAM" id="SSF51338">
    <property type="entry name" value="Composite domain of metallo-dependent hydrolases"/>
    <property type="match status" value="1"/>
</dbReference>
<dbReference type="EMBL" id="JAGTJR010000012">
    <property type="protein sequence ID" value="KAH7051178.1"/>
    <property type="molecule type" value="Genomic_DNA"/>
</dbReference>
<accession>A0ABQ8GBT9</accession>